<keyword evidence="6" id="KW-1003">Cell membrane</keyword>
<dbReference type="PANTHER" id="PTHR36118:SF1">
    <property type="entry name" value="ION-TRANSLOCATING OXIDOREDUCTASE COMPLEX SUBUNIT G"/>
    <property type="match status" value="1"/>
</dbReference>
<feature type="domain" description="FMN-binding" evidence="7">
    <location>
        <begin position="112"/>
        <end position="205"/>
    </location>
</feature>
<keyword evidence="6" id="KW-0812">Transmembrane</keyword>
<comment type="caution">
    <text evidence="8">The sequence shown here is derived from an EMBL/GenBank/DDBJ whole genome shotgun (WGS) entry which is preliminary data.</text>
</comment>
<keyword evidence="6" id="KW-1278">Translocase</keyword>
<gene>
    <name evidence="6" type="primary">rnfG</name>
    <name evidence="8" type="ORF">WMO37_03500</name>
</gene>
<keyword evidence="1 6" id="KW-0813">Transport</keyword>
<evidence type="ECO:0000256" key="6">
    <source>
        <dbReference type="HAMAP-Rule" id="MF_00479"/>
    </source>
</evidence>
<dbReference type="Pfam" id="PF04205">
    <property type="entry name" value="FMN_bind"/>
    <property type="match status" value="1"/>
</dbReference>
<dbReference type="PANTHER" id="PTHR36118">
    <property type="entry name" value="ION-TRANSLOCATING OXIDOREDUCTASE COMPLEX SUBUNIT G"/>
    <property type="match status" value="1"/>
</dbReference>
<protein>
    <recommendedName>
        <fullName evidence="6">Ion-translocating oxidoreductase complex subunit G</fullName>
        <ecNumber evidence="6">7.-.-.-</ecNumber>
    </recommendedName>
    <alternativeName>
        <fullName evidence="6">Rnf electron transport complex subunit G</fullName>
    </alternativeName>
</protein>
<keyword evidence="5 6" id="KW-0249">Electron transport</keyword>
<accession>A0ABV1H446</accession>
<dbReference type="HAMAP" id="MF_00479">
    <property type="entry name" value="RsxG_RnfG"/>
    <property type="match status" value="1"/>
</dbReference>
<dbReference type="Proteomes" id="UP001546774">
    <property type="component" value="Unassembled WGS sequence"/>
</dbReference>
<keyword evidence="9" id="KW-1185">Reference proteome</keyword>
<keyword evidence="2 6" id="KW-0597">Phosphoprotein</keyword>
<dbReference type="SMART" id="SM00900">
    <property type="entry name" value="FMN_bind"/>
    <property type="match status" value="1"/>
</dbReference>
<dbReference type="EC" id="7.-.-.-" evidence="6"/>
<dbReference type="PIRSF" id="PIRSF006091">
    <property type="entry name" value="E_trnsport_RnfG"/>
    <property type="match status" value="1"/>
</dbReference>
<feature type="modified residue" description="FMN phosphoryl threonine" evidence="6">
    <location>
        <position position="188"/>
    </location>
</feature>
<comment type="cofactor">
    <cofactor evidence="6">
        <name>FMN</name>
        <dbReference type="ChEBI" id="CHEBI:58210"/>
    </cofactor>
</comment>
<evidence type="ECO:0000256" key="4">
    <source>
        <dbReference type="ARBA" id="ARBA00022643"/>
    </source>
</evidence>
<evidence type="ECO:0000313" key="8">
    <source>
        <dbReference type="EMBL" id="MEQ2554081.1"/>
    </source>
</evidence>
<dbReference type="NCBIfam" id="TIGR01947">
    <property type="entry name" value="rnfG"/>
    <property type="match status" value="1"/>
</dbReference>
<comment type="function">
    <text evidence="6">Part of a membrane-bound complex that couples electron transfer with translocation of ions across the membrane.</text>
</comment>
<reference evidence="8" key="1">
    <citation type="submission" date="2024-03" db="EMBL/GenBank/DDBJ databases">
        <title>Human intestinal bacterial collection.</title>
        <authorList>
            <person name="Pauvert C."/>
            <person name="Hitch T.C.A."/>
            <person name="Clavel T."/>
        </authorList>
    </citation>
    <scope>NUCLEOTIDE SEQUENCE [LARGE SCALE GENOMIC DNA]</scope>
    <source>
        <strain evidence="8">CLA-AA-H89B</strain>
    </source>
</reference>
<proteinExistence type="inferred from homology"/>
<keyword evidence="3 6" id="KW-0285">Flavoprotein</keyword>
<evidence type="ECO:0000256" key="1">
    <source>
        <dbReference type="ARBA" id="ARBA00022448"/>
    </source>
</evidence>
<name>A0ABV1H446_9FIRM</name>
<sequence length="222" mass="22779">MNKIVKDALILFAITLVAGVLLGFVYDITKDPIAAQNEKAKQEAYKEVMADADSFEALSGDAYSEANITATFAAALQADAENYTADEITEVVAGVKDGKVIGLVVTVVAGDGYGGDIKFSVGVGADGTYLGTSILSISETAGLGMRVKTSPDFLAQFKSANTDKFVLVKDGSGAAAGDEKIDAISGSTVTSKAVLRGVNSALIAYKEIYAAKAVTVGGVSVE</sequence>
<evidence type="ECO:0000256" key="3">
    <source>
        <dbReference type="ARBA" id="ARBA00022630"/>
    </source>
</evidence>
<comment type="similarity">
    <text evidence="6">Belongs to the RnfG family.</text>
</comment>
<evidence type="ECO:0000313" key="9">
    <source>
        <dbReference type="Proteomes" id="UP001546774"/>
    </source>
</evidence>
<dbReference type="EMBL" id="JBBMFS010000002">
    <property type="protein sequence ID" value="MEQ2554081.1"/>
    <property type="molecule type" value="Genomic_DNA"/>
</dbReference>
<dbReference type="InterPro" id="IPR010209">
    <property type="entry name" value="Ion_transpt_RnfG/RsxG"/>
</dbReference>
<dbReference type="InterPro" id="IPR007329">
    <property type="entry name" value="FMN-bd"/>
</dbReference>
<comment type="subcellular location">
    <subcellularLocation>
        <location evidence="6">Cell membrane</location>
        <topology evidence="6">Single-pass membrane protein</topology>
    </subcellularLocation>
</comment>
<keyword evidence="6" id="KW-0472">Membrane</keyword>
<evidence type="ECO:0000256" key="2">
    <source>
        <dbReference type="ARBA" id="ARBA00022553"/>
    </source>
</evidence>
<evidence type="ECO:0000256" key="5">
    <source>
        <dbReference type="ARBA" id="ARBA00022982"/>
    </source>
</evidence>
<keyword evidence="6" id="KW-1133">Transmembrane helix</keyword>
<organism evidence="8 9">
    <name type="scientific">Lachnospira intestinalis</name>
    <dbReference type="NCBI Taxonomy" id="3133158"/>
    <lineage>
        <taxon>Bacteria</taxon>
        <taxon>Bacillati</taxon>
        <taxon>Bacillota</taxon>
        <taxon>Clostridia</taxon>
        <taxon>Lachnospirales</taxon>
        <taxon>Lachnospiraceae</taxon>
        <taxon>Lachnospira</taxon>
    </lineage>
</organism>
<evidence type="ECO:0000259" key="7">
    <source>
        <dbReference type="SMART" id="SM00900"/>
    </source>
</evidence>
<comment type="subunit">
    <text evidence="6">The complex is composed of six subunits: RnfA, RnfB, RnfC, RnfD, RnfE and RnfG.</text>
</comment>
<keyword evidence="4 6" id="KW-0288">FMN</keyword>